<sequence>MQSHTSQSSVAATVEGSREVLFSTQIWIPVDCVITHGLLSTYLPSHLDDGNDDDDDDDDDDDGGGGDDEGKNGANKCRKKRGHETQDIKVLKRMICLVITHRPIDGNNKTSEGRFRRYIVKLSSR</sequence>
<protein>
    <submittedName>
        <fullName evidence="2">Uncharacterized protein</fullName>
    </submittedName>
</protein>
<gene>
    <name evidence="2" type="ORF">KQX54_006793</name>
</gene>
<evidence type="ECO:0000313" key="3">
    <source>
        <dbReference type="Proteomes" id="UP000826195"/>
    </source>
</evidence>
<feature type="region of interest" description="Disordered" evidence="1">
    <location>
        <begin position="45"/>
        <end position="83"/>
    </location>
</feature>
<evidence type="ECO:0000313" key="2">
    <source>
        <dbReference type="EMBL" id="KAH0539648.1"/>
    </source>
</evidence>
<dbReference type="EMBL" id="JAHXZJ010002609">
    <property type="protein sequence ID" value="KAH0539648.1"/>
    <property type="molecule type" value="Genomic_DNA"/>
</dbReference>
<proteinExistence type="predicted"/>
<dbReference type="Proteomes" id="UP000826195">
    <property type="component" value="Unassembled WGS sequence"/>
</dbReference>
<name>A0AAV7HYW9_COTGL</name>
<evidence type="ECO:0000256" key="1">
    <source>
        <dbReference type="SAM" id="MobiDB-lite"/>
    </source>
</evidence>
<keyword evidence="3" id="KW-1185">Reference proteome</keyword>
<dbReference type="AlphaFoldDB" id="A0AAV7HYW9"/>
<feature type="compositionally biased region" description="Acidic residues" evidence="1">
    <location>
        <begin position="50"/>
        <end position="67"/>
    </location>
</feature>
<accession>A0AAV7HYW9</accession>
<reference evidence="2 3" key="1">
    <citation type="journal article" date="2021" name="J. Hered.">
        <title>A chromosome-level genome assembly of the parasitoid wasp, Cotesia glomerata (Hymenoptera: Braconidae).</title>
        <authorList>
            <person name="Pinto B.J."/>
            <person name="Weis J.J."/>
            <person name="Gamble T."/>
            <person name="Ode P.J."/>
            <person name="Paul R."/>
            <person name="Zaspel J.M."/>
        </authorList>
    </citation>
    <scope>NUCLEOTIDE SEQUENCE [LARGE SCALE GENOMIC DNA]</scope>
    <source>
        <strain evidence="2">CgM1</strain>
    </source>
</reference>
<organism evidence="2 3">
    <name type="scientific">Cotesia glomerata</name>
    <name type="common">Lepidopteran parasitic wasp</name>
    <name type="synonym">Apanteles glomeratus</name>
    <dbReference type="NCBI Taxonomy" id="32391"/>
    <lineage>
        <taxon>Eukaryota</taxon>
        <taxon>Metazoa</taxon>
        <taxon>Ecdysozoa</taxon>
        <taxon>Arthropoda</taxon>
        <taxon>Hexapoda</taxon>
        <taxon>Insecta</taxon>
        <taxon>Pterygota</taxon>
        <taxon>Neoptera</taxon>
        <taxon>Endopterygota</taxon>
        <taxon>Hymenoptera</taxon>
        <taxon>Apocrita</taxon>
        <taxon>Ichneumonoidea</taxon>
        <taxon>Braconidae</taxon>
        <taxon>Microgastrinae</taxon>
        <taxon>Cotesia</taxon>
    </lineage>
</organism>
<comment type="caution">
    <text evidence="2">The sequence shown here is derived from an EMBL/GenBank/DDBJ whole genome shotgun (WGS) entry which is preliminary data.</text>
</comment>